<evidence type="ECO:0008006" key="5">
    <source>
        <dbReference type="Google" id="ProtNLM"/>
    </source>
</evidence>
<dbReference type="Proteomes" id="UP000044602">
    <property type="component" value="Unassembled WGS sequence"/>
</dbReference>
<feature type="compositionally biased region" description="Polar residues" evidence="1">
    <location>
        <begin position="178"/>
        <end position="192"/>
    </location>
</feature>
<sequence length="255" mass="26257">MTRSQTSRFAALALLMASMASAQMSLTSFDPLSTTQNIPIACRLAYTAPIGGCRRSDFFQGALCSAECRAGIEAMQADIQSECGGVFAPIDTLLAQSLLGNLPALLCPNGGGNTVSSTSSTRRVLPTSTTLSLVPIITTPSLVPTPSPPVETVSSFSLPPAEPSTTTSPLEFTTSTTASQALIPTPTPSQSVGNGNNNNNNNNDGQPSAQPENDNTKTSPGGDLLSLESSSSTSLTIRWTQAVAIAVGVISLHLL</sequence>
<evidence type="ECO:0000313" key="4">
    <source>
        <dbReference type="Proteomes" id="UP000044602"/>
    </source>
</evidence>
<feature type="signal peptide" evidence="2">
    <location>
        <begin position="1"/>
        <end position="22"/>
    </location>
</feature>
<dbReference type="AlphaFoldDB" id="A0A0G4LPJ1"/>
<proteinExistence type="predicted"/>
<dbReference type="STRING" id="100787.A0A0G4LPJ1"/>
<feature type="region of interest" description="Disordered" evidence="1">
    <location>
        <begin position="139"/>
        <end position="228"/>
    </location>
</feature>
<feature type="compositionally biased region" description="Low complexity" evidence="1">
    <location>
        <begin position="193"/>
        <end position="203"/>
    </location>
</feature>
<organism evidence="3 4">
    <name type="scientific">Verticillium longisporum</name>
    <name type="common">Verticillium dahliae var. longisporum</name>
    <dbReference type="NCBI Taxonomy" id="100787"/>
    <lineage>
        <taxon>Eukaryota</taxon>
        <taxon>Fungi</taxon>
        <taxon>Dikarya</taxon>
        <taxon>Ascomycota</taxon>
        <taxon>Pezizomycotina</taxon>
        <taxon>Sordariomycetes</taxon>
        <taxon>Hypocreomycetidae</taxon>
        <taxon>Glomerellales</taxon>
        <taxon>Plectosphaerellaceae</taxon>
        <taxon>Verticillium</taxon>
    </lineage>
</organism>
<keyword evidence="4" id="KW-1185">Reference proteome</keyword>
<feature type="compositionally biased region" description="Polar residues" evidence="1">
    <location>
        <begin position="204"/>
        <end position="219"/>
    </location>
</feature>
<name>A0A0G4LPJ1_VERLO</name>
<accession>A0A0G4LPJ1</accession>
<evidence type="ECO:0000313" key="3">
    <source>
        <dbReference type="EMBL" id="CRK23610.1"/>
    </source>
</evidence>
<reference evidence="3 4" key="1">
    <citation type="submission" date="2015-05" db="EMBL/GenBank/DDBJ databases">
        <authorList>
            <person name="Wang D.B."/>
            <person name="Wang M."/>
        </authorList>
    </citation>
    <scope>NUCLEOTIDE SEQUENCE [LARGE SCALE GENOMIC DNA]</scope>
    <source>
        <strain evidence="3">VL1</strain>
    </source>
</reference>
<gene>
    <name evidence="3" type="ORF">BN1708_013731</name>
</gene>
<keyword evidence="2" id="KW-0732">Signal</keyword>
<feature type="chain" id="PRO_5002566745" description="Extracellular membrane protein CFEM domain-containing protein" evidence="2">
    <location>
        <begin position="23"/>
        <end position="255"/>
    </location>
</feature>
<dbReference type="EMBL" id="CVQH01015891">
    <property type="protein sequence ID" value="CRK23610.1"/>
    <property type="molecule type" value="Genomic_DNA"/>
</dbReference>
<feature type="compositionally biased region" description="Low complexity" evidence="1">
    <location>
        <begin position="163"/>
        <end position="177"/>
    </location>
</feature>
<evidence type="ECO:0000256" key="2">
    <source>
        <dbReference type="SAM" id="SignalP"/>
    </source>
</evidence>
<protein>
    <recommendedName>
        <fullName evidence="5">Extracellular membrane protein CFEM domain-containing protein</fullName>
    </recommendedName>
</protein>
<evidence type="ECO:0000256" key="1">
    <source>
        <dbReference type="SAM" id="MobiDB-lite"/>
    </source>
</evidence>